<proteinExistence type="predicted"/>
<dbReference type="InterPro" id="IPR029062">
    <property type="entry name" value="Class_I_gatase-like"/>
</dbReference>
<evidence type="ECO:0008006" key="4">
    <source>
        <dbReference type="Google" id="ProtNLM"/>
    </source>
</evidence>
<dbReference type="STRING" id="60172.A0A1V6QWA5"/>
<dbReference type="SUPFAM" id="SSF52317">
    <property type="entry name" value="Class I glutamine amidotransferase-like"/>
    <property type="match status" value="1"/>
</dbReference>
<dbReference type="Proteomes" id="UP000191612">
    <property type="component" value="Unassembled WGS sequence"/>
</dbReference>
<dbReference type="AlphaFoldDB" id="A0A1V6QWA5"/>
<gene>
    <name evidence="2" type="ORF">PENSOL_c032G01394</name>
</gene>
<dbReference type="GO" id="GO:0016702">
    <property type="term" value="F:oxidoreductase activity, acting on single donors with incorporation of molecular oxygen, incorporation of two atoms of oxygen"/>
    <property type="evidence" value="ECO:0007669"/>
    <property type="project" value="InterPro"/>
</dbReference>
<dbReference type="SUPFAM" id="SSF49482">
    <property type="entry name" value="Aromatic compound dioxygenase"/>
    <property type="match status" value="1"/>
</dbReference>
<reference evidence="3" key="1">
    <citation type="journal article" date="2017" name="Nat. Microbiol.">
        <title>Global analysis of biosynthetic gene clusters reveals vast potential of secondary metabolite production in Penicillium species.</title>
        <authorList>
            <person name="Nielsen J.C."/>
            <person name="Grijseels S."/>
            <person name="Prigent S."/>
            <person name="Ji B."/>
            <person name="Dainat J."/>
            <person name="Nielsen K.F."/>
            <person name="Frisvad J.C."/>
            <person name="Workman M."/>
            <person name="Nielsen J."/>
        </authorList>
    </citation>
    <scope>NUCLEOTIDE SEQUENCE [LARGE SCALE GENOMIC DNA]</scope>
    <source>
        <strain evidence="3">IBT 29525</strain>
    </source>
</reference>
<dbReference type="PANTHER" id="PTHR34315">
    <property type="match status" value="1"/>
</dbReference>
<dbReference type="InterPro" id="IPR015889">
    <property type="entry name" value="Intradiol_dOase_core"/>
</dbReference>
<dbReference type="EMBL" id="MDYO01000032">
    <property type="protein sequence ID" value="OQD93498.1"/>
    <property type="molecule type" value="Genomic_DNA"/>
</dbReference>
<sequence>MALGWVFLSLVCFWTFAASHPHTAPDAASLATHNHVARKCGHKVGEVKEKRRALRRRDFSIDPGTKETIYEIHALAPKYNFVKNSTSILTPETSNGPYFYPQSQTLRQDIREGQPGLPLSLEIGVIDIDTCEPLEDVLVDIWHCNATGSYSSFTGLSPNTPFLDLYANKTDGKTINLHDGLPDLSWLATDNSTWLRGMWPTDKHGVTSFTTIFPGFYIERAIHIHAQVHTNWTVGSNGTVIHGPIVSTGQIFIDEALEKQIMALEPYVNHTEIERVKNDADGIYTTESDTGAMTILDTEPLDGVNYENGVFGYITLGIQTSQIRNGSGIDARLWQYKLPREFRAKNIPPAIASFVRERAHEVKTVFTTCTGGLFVSMLGLLDDLNATTNHEAIAIAREFAPNVKWTAEKNWIVDGKFWTAGGACAGMDIIAYWVMENYDKDIAEAGLQLLLTSRVM</sequence>
<evidence type="ECO:0000313" key="3">
    <source>
        <dbReference type="Proteomes" id="UP000191612"/>
    </source>
</evidence>
<dbReference type="Gene3D" id="2.60.130.10">
    <property type="entry name" value="Aromatic compound dioxygenase"/>
    <property type="match status" value="1"/>
</dbReference>
<keyword evidence="3" id="KW-1185">Reference proteome</keyword>
<accession>A0A1V6QWA5</accession>
<evidence type="ECO:0000313" key="2">
    <source>
        <dbReference type="EMBL" id="OQD93498.1"/>
    </source>
</evidence>
<organism evidence="2 3">
    <name type="scientific">Penicillium solitum</name>
    <dbReference type="NCBI Taxonomy" id="60172"/>
    <lineage>
        <taxon>Eukaryota</taxon>
        <taxon>Fungi</taxon>
        <taxon>Dikarya</taxon>
        <taxon>Ascomycota</taxon>
        <taxon>Pezizomycotina</taxon>
        <taxon>Eurotiomycetes</taxon>
        <taxon>Eurotiomycetidae</taxon>
        <taxon>Eurotiales</taxon>
        <taxon>Aspergillaceae</taxon>
        <taxon>Penicillium</taxon>
    </lineage>
</organism>
<keyword evidence="1" id="KW-0732">Signal</keyword>
<feature type="chain" id="PRO_5012347771" description="Intradiol ring-cleavage dioxygenases domain-containing protein" evidence="1">
    <location>
        <begin position="20"/>
        <end position="456"/>
    </location>
</feature>
<feature type="signal peptide" evidence="1">
    <location>
        <begin position="1"/>
        <end position="19"/>
    </location>
</feature>
<evidence type="ECO:0000256" key="1">
    <source>
        <dbReference type="SAM" id="SignalP"/>
    </source>
</evidence>
<dbReference type="Gene3D" id="3.40.50.880">
    <property type="match status" value="1"/>
</dbReference>
<protein>
    <recommendedName>
        <fullName evidence="4">Intradiol ring-cleavage dioxygenases domain-containing protein</fullName>
    </recommendedName>
</protein>
<dbReference type="GO" id="GO:0005506">
    <property type="term" value="F:iron ion binding"/>
    <property type="evidence" value="ECO:0007669"/>
    <property type="project" value="InterPro"/>
</dbReference>
<dbReference type="PANTHER" id="PTHR34315:SF4">
    <property type="entry name" value="INTRADIOL RING-CLEAVAGE DIOXYGENASES DOMAIN-CONTAINING PROTEIN"/>
    <property type="match status" value="1"/>
</dbReference>
<name>A0A1V6QWA5_9EURO</name>
<comment type="caution">
    <text evidence="2">The sequence shown here is derived from an EMBL/GenBank/DDBJ whole genome shotgun (WGS) entry which is preliminary data.</text>
</comment>
<dbReference type="CDD" id="cd03457">
    <property type="entry name" value="intradiol_dioxygenase_like"/>
    <property type="match status" value="1"/>
</dbReference>